<name>A0A0A9CUP6_ARUDO</name>
<reference evidence="2" key="1">
    <citation type="submission" date="2014-09" db="EMBL/GenBank/DDBJ databases">
        <authorList>
            <person name="Magalhaes I.L.F."/>
            <person name="Oliveira U."/>
            <person name="Santos F.R."/>
            <person name="Vidigal T.H.D.A."/>
            <person name="Brescovit A.D."/>
            <person name="Santos A.J."/>
        </authorList>
    </citation>
    <scope>NUCLEOTIDE SEQUENCE</scope>
    <source>
        <tissue evidence="2">Shoot tissue taken approximately 20 cm above the soil surface</tissue>
    </source>
</reference>
<accession>A0A0A9CUP6</accession>
<evidence type="ECO:0000313" key="2">
    <source>
        <dbReference type="EMBL" id="JAD79336.1"/>
    </source>
</evidence>
<evidence type="ECO:0000256" key="1">
    <source>
        <dbReference type="SAM" id="Phobius"/>
    </source>
</evidence>
<dbReference type="EMBL" id="GBRH01218559">
    <property type="protein sequence ID" value="JAD79336.1"/>
    <property type="molecule type" value="Transcribed_RNA"/>
</dbReference>
<sequence length="89" mass="10084">MLVALLGTVGTACSCCSMSWDWSCHIAFFLERIATLLCICYNVLLANVYVFIDICYSCLFSIILCCLAILKRVNGIRRTFCCDCPCYWI</sequence>
<keyword evidence="1" id="KW-0812">Transmembrane</keyword>
<keyword evidence="1" id="KW-1133">Transmembrane helix</keyword>
<organism evidence="2">
    <name type="scientific">Arundo donax</name>
    <name type="common">Giant reed</name>
    <name type="synonym">Donax arundinaceus</name>
    <dbReference type="NCBI Taxonomy" id="35708"/>
    <lineage>
        <taxon>Eukaryota</taxon>
        <taxon>Viridiplantae</taxon>
        <taxon>Streptophyta</taxon>
        <taxon>Embryophyta</taxon>
        <taxon>Tracheophyta</taxon>
        <taxon>Spermatophyta</taxon>
        <taxon>Magnoliopsida</taxon>
        <taxon>Liliopsida</taxon>
        <taxon>Poales</taxon>
        <taxon>Poaceae</taxon>
        <taxon>PACMAD clade</taxon>
        <taxon>Arundinoideae</taxon>
        <taxon>Arundineae</taxon>
        <taxon>Arundo</taxon>
    </lineage>
</organism>
<dbReference type="AlphaFoldDB" id="A0A0A9CUP6"/>
<feature type="transmembrane region" description="Helical" evidence="1">
    <location>
        <begin position="43"/>
        <end position="70"/>
    </location>
</feature>
<protein>
    <submittedName>
        <fullName evidence="2">Uncharacterized protein</fullName>
    </submittedName>
</protein>
<reference evidence="2" key="2">
    <citation type="journal article" date="2015" name="Data Brief">
        <title>Shoot transcriptome of the giant reed, Arundo donax.</title>
        <authorList>
            <person name="Barrero R.A."/>
            <person name="Guerrero F.D."/>
            <person name="Moolhuijzen P."/>
            <person name="Goolsby J.A."/>
            <person name="Tidwell J."/>
            <person name="Bellgard S.E."/>
            <person name="Bellgard M.I."/>
        </authorList>
    </citation>
    <scope>NUCLEOTIDE SEQUENCE</scope>
    <source>
        <tissue evidence="2">Shoot tissue taken approximately 20 cm above the soil surface</tissue>
    </source>
</reference>
<proteinExistence type="predicted"/>
<keyword evidence="1" id="KW-0472">Membrane</keyword>